<accession>A0A6H1Z8C9</accession>
<dbReference type="AlphaFoldDB" id="A0A6H1Z8C9"/>
<organism evidence="1">
    <name type="scientific">viral metagenome</name>
    <dbReference type="NCBI Taxonomy" id="1070528"/>
    <lineage>
        <taxon>unclassified sequences</taxon>
        <taxon>metagenomes</taxon>
        <taxon>organismal metagenomes</taxon>
    </lineage>
</organism>
<evidence type="ECO:0000313" key="1">
    <source>
        <dbReference type="EMBL" id="QJA44143.1"/>
    </source>
</evidence>
<dbReference type="EMBL" id="MT144589">
    <property type="protein sequence ID" value="QJH93584.1"/>
    <property type="molecule type" value="Genomic_DNA"/>
</dbReference>
<dbReference type="EMBL" id="MT143973">
    <property type="protein sequence ID" value="QJA44143.1"/>
    <property type="molecule type" value="Genomic_DNA"/>
</dbReference>
<name>A0A6H1Z8C9_9ZZZZ</name>
<dbReference type="EMBL" id="MT145187">
    <property type="protein sequence ID" value="QJI04534.1"/>
    <property type="molecule type" value="Genomic_DNA"/>
</dbReference>
<reference evidence="1" key="1">
    <citation type="submission" date="2020-03" db="EMBL/GenBank/DDBJ databases">
        <title>The deep terrestrial virosphere.</title>
        <authorList>
            <person name="Holmfeldt K."/>
            <person name="Nilsson E."/>
            <person name="Simone D."/>
            <person name="Lopez-Fernandez M."/>
            <person name="Wu X."/>
            <person name="de Brujin I."/>
            <person name="Lundin D."/>
            <person name="Andersson A."/>
            <person name="Bertilsson S."/>
            <person name="Dopson M."/>
        </authorList>
    </citation>
    <scope>NUCLEOTIDE SEQUENCE</scope>
    <source>
        <strain evidence="4">MM415A00093</strain>
        <strain evidence="2">MM415B00143</strain>
        <strain evidence="1">TM448A00087</strain>
        <strain evidence="3">TM448B00099</strain>
    </source>
</reference>
<dbReference type="EMBL" id="MT141577">
    <property type="protein sequence ID" value="QJA67884.1"/>
    <property type="molecule type" value="Genomic_DNA"/>
</dbReference>
<evidence type="ECO:0000313" key="4">
    <source>
        <dbReference type="EMBL" id="QJI04534.1"/>
    </source>
</evidence>
<evidence type="ECO:0000313" key="2">
    <source>
        <dbReference type="EMBL" id="QJA67884.1"/>
    </source>
</evidence>
<protein>
    <submittedName>
        <fullName evidence="1">Uncharacterized protein</fullName>
    </submittedName>
</protein>
<evidence type="ECO:0000313" key="3">
    <source>
        <dbReference type="EMBL" id="QJH93584.1"/>
    </source>
</evidence>
<proteinExistence type="predicted"/>
<sequence length="52" mass="5866">MIESENAKLKEIYPTLKGQVDPKSQYGHWTAASYDQNYQPAVYTSASSILNK</sequence>
<gene>
    <name evidence="4" type="ORF">MM415A00093_0027</name>
    <name evidence="2" type="ORF">MM415B00143_0035</name>
    <name evidence="1" type="ORF">TM448A00087_0076</name>
    <name evidence="3" type="ORF">TM448B00099_0060</name>
</gene>